<keyword evidence="5" id="KW-0949">S-adenosyl-L-methionine</keyword>
<dbReference type="PANTHER" id="PTHR43182:SF1">
    <property type="entry name" value="COBALT-PRECORRIN-7 C(5)-METHYLTRANSFERASE"/>
    <property type="match status" value="1"/>
</dbReference>
<evidence type="ECO:0000256" key="5">
    <source>
        <dbReference type="ARBA" id="ARBA00022691"/>
    </source>
</evidence>
<evidence type="ECO:0000256" key="4">
    <source>
        <dbReference type="ARBA" id="ARBA00022679"/>
    </source>
</evidence>
<dbReference type="RefSeq" id="WP_181929049.1">
    <property type="nucleotide sequence ID" value="NZ_CP054698.1"/>
</dbReference>
<dbReference type="NCBIfam" id="TIGR02469">
    <property type="entry name" value="CbiT"/>
    <property type="match status" value="1"/>
</dbReference>
<dbReference type="NCBIfam" id="TIGR02467">
    <property type="entry name" value="CbiE"/>
    <property type="match status" value="1"/>
</dbReference>
<comment type="pathway">
    <text evidence="1">Cofactor biosynthesis; adenosylcobalamin biosynthesis.</text>
</comment>
<keyword evidence="8" id="KW-1185">Reference proteome</keyword>
<dbReference type="Gene3D" id="3.40.1010.10">
    <property type="entry name" value="Cobalt-precorrin-4 Transmethylase, Domain 1"/>
    <property type="match status" value="1"/>
</dbReference>
<dbReference type="InterPro" id="IPR050714">
    <property type="entry name" value="Cobalamin_biosynth_MTase"/>
</dbReference>
<dbReference type="InterPro" id="IPR029063">
    <property type="entry name" value="SAM-dependent_MTases_sf"/>
</dbReference>
<dbReference type="CDD" id="cd02440">
    <property type="entry name" value="AdoMet_MTases"/>
    <property type="match status" value="1"/>
</dbReference>
<dbReference type="InterPro" id="IPR000878">
    <property type="entry name" value="4pyrrol_Mease"/>
</dbReference>
<dbReference type="GO" id="GO:0032259">
    <property type="term" value="P:methylation"/>
    <property type="evidence" value="ECO:0007669"/>
    <property type="project" value="UniProtKB-KW"/>
</dbReference>
<dbReference type="SUPFAM" id="SSF53335">
    <property type="entry name" value="S-adenosyl-L-methionine-dependent methyltransferases"/>
    <property type="match status" value="1"/>
</dbReference>
<dbReference type="UniPathway" id="UPA00148"/>
<feature type="domain" description="Tetrapyrrole methylase" evidence="6">
    <location>
        <begin position="6"/>
        <end position="191"/>
    </location>
</feature>
<dbReference type="InterPro" id="IPR012818">
    <property type="entry name" value="CbiE"/>
</dbReference>
<dbReference type="AlphaFoldDB" id="A0A7D7QIJ9"/>
<reference evidence="8" key="1">
    <citation type="submission" date="2020-06" db="EMBL/GenBank/DDBJ databases">
        <title>Nostoc edaphicum CCNP1411 genome.</title>
        <authorList>
            <person name="Fidor A."/>
            <person name="Grabski M."/>
            <person name="Gawor J."/>
            <person name="Gromadka R."/>
            <person name="Wegrzyn G."/>
            <person name="Mazur-Marzec H."/>
        </authorList>
    </citation>
    <scope>NUCLEOTIDE SEQUENCE [LARGE SCALE GENOMIC DNA]</scope>
    <source>
        <strain evidence="8">CCNP1411</strain>
    </source>
</reference>
<dbReference type="PIRSF" id="PIRSF036428">
    <property type="entry name" value="CobL"/>
    <property type="match status" value="1"/>
</dbReference>
<gene>
    <name evidence="7" type="primary">cbiE</name>
    <name evidence="7" type="ORF">HUN01_28920</name>
</gene>
<evidence type="ECO:0000313" key="7">
    <source>
        <dbReference type="EMBL" id="QMS91422.1"/>
    </source>
</evidence>
<organism evidence="7 8">
    <name type="scientific">Nostoc edaphicum CCNP1411</name>
    <dbReference type="NCBI Taxonomy" id="1472755"/>
    <lineage>
        <taxon>Bacteria</taxon>
        <taxon>Bacillati</taxon>
        <taxon>Cyanobacteriota</taxon>
        <taxon>Cyanophyceae</taxon>
        <taxon>Nostocales</taxon>
        <taxon>Nostocaceae</taxon>
        <taxon>Nostoc</taxon>
    </lineage>
</organism>
<dbReference type="Pfam" id="PF00590">
    <property type="entry name" value="TP_methylase"/>
    <property type="match status" value="1"/>
</dbReference>
<dbReference type="GO" id="GO:0009236">
    <property type="term" value="P:cobalamin biosynthetic process"/>
    <property type="evidence" value="ECO:0007669"/>
    <property type="project" value="UniProtKB-UniPathway"/>
</dbReference>
<evidence type="ECO:0000313" key="8">
    <source>
        <dbReference type="Proteomes" id="UP000514713"/>
    </source>
</evidence>
<accession>A0A7D7QIJ9</accession>
<dbReference type="InterPro" id="IPR006365">
    <property type="entry name" value="Cbl_synth_CobL"/>
</dbReference>
<evidence type="ECO:0000259" key="6">
    <source>
        <dbReference type="Pfam" id="PF00590"/>
    </source>
</evidence>
<dbReference type="InterPro" id="IPR014008">
    <property type="entry name" value="Cbl_synth_MTase_CbiT"/>
</dbReference>
<dbReference type="InterPro" id="IPR014777">
    <property type="entry name" value="4pyrrole_Mease_sub1"/>
</dbReference>
<name>A0A7D7QIJ9_9NOSO</name>
<evidence type="ECO:0000256" key="1">
    <source>
        <dbReference type="ARBA" id="ARBA00004953"/>
    </source>
</evidence>
<evidence type="ECO:0000256" key="3">
    <source>
        <dbReference type="ARBA" id="ARBA00022603"/>
    </source>
</evidence>
<dbReference type="PANTHER" id="PTHR43182">
    <property type="entry name" value="COBALT-PRECORRIN-6B C(15)-METHYLTRANSFERASE (DECARBOXYLATING)"/>
    <property type="match status" value="1"/>
</dbReference>
<dbReference type="CDD" id="cd11644">
    <property type="entry name" value="Precorrin-6Y-MT"/>
    <property type="match status" value="1"/>
</dbReference>
<keyword evidence="2" id="KW-0169">Cobalamin biosynthesis</keyword>
<dbReference type="KEGG" id="ned:HUN01_28920"/>
<evidence type="ECO:0000256" key="2">
    <source>
        <dbReference type="ARBA" id="ARBA00022573"/>
    </source>
</evidence>
<dbReference type="Proteomes" id="UP000514713">
    <property type="component" value="Chromosome"/>
</dbReference>
<sequence length="409" mass="43910">MTEKWLSIVGIGEDGLQGLSAIALSLITQAKVIVGGDRHLAMLPKDDQREKLVWTSPISTSVEEIIQRRGQSICVLASGDPMCYGIGVTLIRRIPVSEMTIIPAPSAFSLACARVGWSLTEVETLSLNGRPSSLLQPYIYPKARLLILSEGKNTPAIVAEILTNRGYGGSTITVLERMGGTHERIVEGTAASWSETEVAALNAIAVYCIPDPGVIPLPRLPGLPDNAYHHDGQLTKREVRAVTLAALAPTPGGLLWDVGAGCGSISIEWMRSHARCRAIAIEQNSSRLLYIADNAATLGTPNLQIIEGKAPHVLKDLSAPDAIFIGGGVTAMGLFDVCWEALRPGGRLVANVVTVEGEQTLFQWHKRVGGDLTRIAIQRAEPIGKFLGWRAMAPVTQWVVVKSENDTPL</sequence>
<keyword evidence="4 7" id="KW-0808">Transferase</keyword>
<protein>
    <submittedName>
        <fullName evidence="7">Precorrin-6y C5,15-methyltransferase (Decarboxylating) subunit CbiE</fullName>
    </submittedName>
</protein>
<dbReference type="SUPFAM" id="SSF53790">
    <property type="entry name" value="Tetrapyrrole methylase"/>
    <property type="match status" value="1"/>
</dbReference>
<dbReference type="InterPro" id="IPR035996">
    <property type="entry name" value="4pyrrol_Methylase_sf"/>
</dbReference>
<proteinExistence type="predicted"/>
<dbReference type="Gene3D" id="3.40.50.150">
    <property type="entry name" value="Vaccinia Virus protein VP39"/>
    <property type="match status" value="1"/>
</dbReference>
<dbReference type="GO" id="GO:0008276">
    <property type="term" value="F:protein methyltransferase activity"/>
    <property type="evidence" value="ECO:0007669"/>
    <property type="project" value="InterPro"/>
</dbReference>
<dbReference type="Pfam" id="PF01135">
    <property type="entry name" value="PCMT"/>
    <property type="match status" value="1"/>
</dbReference>
<dbReference type="EMBL" id="CP054698">
    <property type="protein sequence ID" value="QMS91422.1"/>
    <property type="molecule type" value="Genomic_DNA"/>
</dbReference>
<keyword evidence="3 7" id="KW-0489">Methyltransferase</keyword>